<reference evidence="4" key="1">
    <citation type="submission" date="2025-08" db="UniProtKB">
        <authorList>
            <consortium name="RefSeq"/>
        </authorList>
    </citation>
    <scope>IDENTIFICATION</scope>
</reference>
<dbReference type="Gene3D" id="3.30.1140.40">
    <property type="entry name" value="Tctex-1"/>
    <property type="match status" value="1"/>
</dbReference>
<dbReference type="InterPro" id="IPR038586">
    <property type="entry name" value="Tctex-1-like_sf"/>
</dbReference>
<sequence>MVDSNQRRMPNIAETSTPRASPSPVPRVVLPGQVPGSNKGQLPSCNNGVSNPVRGAGGLMTAPGASVIRKYSMAPSSVAGSTRKLSSSATTTRGDAVLQVENTFQLEPHPDCHFNASRVEKMLHSLMETMLGGVQYDAQTAPELAQALTEDIKMRVKLLKYDRHKIVVHVILGSLNGQGMQTVSRSVWDHQVDNYASACYNNRTLFAVTMVHATYFE</sequence>
<dbReference type="AlphaFoldDB" id="A0A8B7ZAJ4"/>
<keyword evidence="3" id="KW-1185">Reference proteome</keyword>
<dbReference type="GO" id="GO:0005737">
    <property type="term" value="C:cytoplasm"/>
    <property type="evidence" value="ECO:0007669"/>
    <property type="project" value="TreeGrafter"/>
</dbReference>
<dbReference type="GeneID" id="110984396"/>
<dbReference type="KEGG" id="aplc:110984396"/>
<comment type="similarity">
    <text evidence="1">Belongs to the dynein light chain Tctex-type family.</text>
</comment>
<dbReference type="PANTHER" id="PTHR21255">
    <property type="entry name" value="T-COMPLEX-ASSOCIATED-TESTIS-EXPRESSED 1/ DYNEIN LIGHT CHAIN"/>
    <property type="match status" value="1"/>
</dbReference>
<evidence type="ECO:0000256" key="2">
    <source>
        <dbReference type="SAM" id="MobiDB-lite"/>
    </source>
</evidence>
<name>A0A8B7ZAJ4_ACAPL</name>
<dbReference type="OMA" id="NYASACY"/>
<dbReference type="Pfam" id="PF03645">
    <property type="entry name" value="Tctex-1"/>
    <property type="match status" value="1"/>
</dbReference>
<dbReference type="GO" id="GO:0045505">
    <property type="term" value="F:dynein intermediate chain binding"/>
    <property type="evidence" value="ECO:0007669"/>
    <property type="project" value="TreeGrafter"/>
</dbReference>
<dbReference type="InterPro" id="IPR005334">
    <property type="entry name" value="Tctex-1-like"/>
</dbReference>
<accession>A0A8B7ZAJ4</accession>
<dbReference type="OrthoDB" id="10260741at2759"/>
<protein>
    <submittedName>
        <fullName evidence="4">Tctex1 domain-containing protein 2-like</fullName>
    </submittedName>
</protein>
<feature type="compositionally biased region" description="Low complexity" evidence="2">
    <location>
        <begin position="15"/>
        <end position="25"/>
    </location>
</feature>
<evidence type="ECO:0000313" key="4">
    <source>
        <dbReference type="RefSeq" id="XP_022100266.1"/>
    </source>
</evidence>
<dbReference type="CDD" id="cd21451">
    <property type="entry name" value="DLC-like_TCTEX1D"/>
    <property type="match status" value="1"/>
</dbReference>
<dbReference type="PANTHER" id="PTHR21255:SF7">
    <property type="entry name" value="DYNEIN LIGHT CHAIN TCTEX-TYPE PROTEIN 2B"/>
    <property type="match status" value="1"/>
</dbReference>
<evidence type="ECO:0000313" key="3">
    <source>
        <dbReference type="Proteomes" id="UP000694845"/>
    </source>
</evidence>
<evidence type="ECO:0000256" key="1">
    <source>
        <dbReference type="ARBA" id="ARBA00005361"/>
    </source>
</evidence>
<dbReference type="RefSeq" id="XP_022100266.1">
    <property type="nucleotide sequence ID" value="XM_022244574.1"/>
</dbReference>
<organism evidence="3 4">
    <name type="scientific">Acanthaster planci</name>
    <name type="common">Crown-of-thorns starfish</name>
    <dbReference type="NCBI Taxonomy" id="133434"/>
    <lineage>
        <taxon>Eukaryota</taxon>
        <taxon>Metazoa</taxon>
        <taxon>Echinodermata</taxon>
        <taxon>Eleutherozoa</taxon>
        <taxon>Asterozoa</taxon>
        <taxon>Asteroidea</taxon>
        <taxon>Valvatacea</taxon>
        <taxon>Valvatida</taxon>
        <taxon>Acanthasteridae</taxon>
        <taxon>Acanthaster</taxon>
    </lineage>
</organism>
<dbReference type="Proteomes" id="UP000694845">
    <property type="component" value="Unplaced"/>
</dbReference>
<gene>
    <name evidence="4" type="primary">LOC110984396</name>
</gene>
<feature type="region of interest" description="Disordered" evidence="2">
    <location>
        <begin position="1"/>
        <end position="25"/>
    </location>
</feature>
<dbReference type="GO" id="GO:0005868">
    <property type="term" value="C:cytoplasmic dynein complex"/>
    <property type="evidence" value="ECO:0007669"/>
    <property type="project" value="TreeGrafter"/>
</dbReference>
<dbReference type="GO" id="GO:0007018">
    <property type="term" value="P:microtubule-based movement"/>
    <property type="evidence" value="ECO:0007669"/>
    <property type="project" value="TreeGrafter"/>
</dbReference>
<proteinExistence type="inferred from homology"/>